<sequence length="381" mass="43050">MRQSVRDMLHGGVDHSRLEAKYSSLLNEKRTSIGYPVNQDWDFSELFKFLEVPVNNVGDPFQHSNYKLNTLEFEQEVIDAFAHFTQAPDDQCWGYVTSGGTEGNMYGLYLARELYPKGMVYFSEETHYSVAKILRLQHTPSIMLRAQENGEMDYEDLRESLRINRHLPPILFVNIGTTMKGAIDNLDKIKEILNDLAIRDYYIHCDGALHGMAMSFIDNPPAWNFADGADSISISGHKWLGAPIPCGVALAKNSHVERISRAVEYVGVMDTTITGSRSGFSPLMLWYALRRHGEAGLRDMVRKSIELASYAVERFQNDGVEAWRNSNSPIVVFPRPGKKIIEKWAIAPSGGIGHIVCLPHMDRAVVDEFIEDYLSEKQSKA</sequence>
<dbReference type="InParanoid" id="A0A1M6I6U8"/>
<reference evidence="8 9" key="1">
    <citation type="submission" date="2016-11" db="EMBL/GenBank/DDBJ databases">
        <authorList>
            <person name="Jaros S."/>
            <person name="Januszkiewicz K."/>
            <person name="Wedrychowicz H."/>
        </authorList>
    </citation>
    <scope>NUCLEOTIDE SEQUENCE [LARGE SCALE GENOMIC DNA]</scope>
    <source>
        <strain evidence="8 9">DSM 18772</strain>
    </source>
</reference>
<dbReference type="Pfam" id="PF00282">
    <property type="entry name" value="Pyridoxal_deC"/>
    <property type="match status" value="1"/>
</dbReference>
<dbReference type="STRING" id="1123071.SAMN02745181_1701"/>
<evidence type="ECO:0000256" key="4">
    <source>
        <dbReference type="ARBA" id="ARBA00022898"/>
    </source>
</evidence>
<dbReference type="InterPro" id="IPR015424">
    <property type="entry name" value="PyrdxlP-dep_Trfase"/>
</dbReference>
<dbReference type="Gene3D" id="3.90.1150.10">
    <property type="entry name" value="Aspartate Aminotransferase, domain 1"/>
    <property type="match status" value="1"/>
</dbReference>
<dbReference type="Gene3D" id="3.40.640.10">
    <property type="entry name" value="Type I PLP-dependent aspartate aminotransferase-like (Major domain)"/>
    <property type="match status" value="1"/>
</dbReference>
<dbReference type="InterPro" id="IPR002129">
    <property type="entry name" value="PyrdxlP-dep_de-COase"/>
</dbReference>
<evidence type="ECO:0000256" key="5">
    <source>
        <dbReference type="ARBA" id="ARBA00023239"/>
    </source>
</evidence>
<dbReference type="OrthoDB" id="9803665at2"/>
<evidence type="ECO:0000256" key="3">
    <source>
        <dbReference type="ARBA" id="ARBA00022793"/>
    </source>
</evidence>
<dbReference type="InterPro" id="IPR015422">
    <property type="entry name" value="PyrdxlP-dep_Trfase_small"/>
</dbReference>
<feature type="modified residue" description="N6-(pyridoxal phosphate)lysine" evidence="6">
    <location>
        <position position="238"/>
    </location>
</feature>
<dbReference type="GO" id="GO:0030170">
    <property type="term" value="F:pyridoxal phosphate binding"/>
    <property type="evidence" value="ECO:0007669"/>
    <property type="project" value="InterPro"/>
</dbReference>
<evidence type="ECO:0000256" key="7">
    <source>
        <dbReference type="RuleBase" id="RU000382"/>
    </source>
</evidence>
<keyword evidence="5 7" id="KW-0456">Lyase</keyword>
<comment type="cofactor">
    <cofactor evidence="1 6 7">
        <name>pyridoxal 5'-phosphate</name>
        <dbReference type="ChEBI" id="CHEBI:597326"/>
    </cofactor>
</comment>
<dbReference type="GO" id="GO:0016831">
    <property type="term" value="F:carboxy-lyase activity"/>
    <property type="evidence" value="ECO:0007669"/>
    <property type="project" value="UniProtKB-KW"/>
</dbReference>
<dbReference type="InterPro" id="IPR015421">
    <property type="entry name" value="PyrdxlP-dep_Trfase_major"/>
</dbReference>
<name>A0A1M6I6U8_9BACT</name>
<dbReference type="PANTHER" id="PTHR46101">
    <property type="match status" value="1"/>
</dbReference>
<proteinExistence type="inferred from homology"/>
<evidence type="ECO:0000256" key="6">
    <source>
        <dbReference type="PIRSR" id="PIRSR602129-50"/>
    </source>
</evidence>
<accession>A0A1M6I6U8</accession>
<dbReference type="SUPFAM" id="SSF53383">
    <property type="entry name" value="PLP-dependent transferases"/>
    <property type="match status" value="1"/>
</dbReference>
<dbReference type="InterPro" id="IPR051151">
    <property type="entry name" value="Group_II_Decarboxylase"/>
</dbReference>
<comment type="similarity">
    <text evidence="2 7">Belongs to the group II decarboxylase family.</text>
</comment>
<dbReference type="AlphaFoldDB" id="A0A1M6I6U8"/>
<protein>
    <submittedName>
        <fullName evidence="8">Histidine decarboxylase</fullName>
    </submittedName>
</protein>
<keyword evidence="4 6" id="KW-0663">Pyridoxal phosphate</keyword>
<organism evidence="8 9">
    <name type="scientific">Rubritalea squalenifaciens DSM 18772</name>
    <dbReference type="NCBI Taxonomy" id="1123071"/>
    <lineage>
        <taxon>Bacteria</taxon>
        <taxon>Pseudomonadati</taxon>
        <taxon>Verrucomicrobiota</taxon>
        <taxon>Verrucomicrobiia</taxon>
        <taxon>Verrucomicrobiales</taxon>
        <taxon>Rubritaleaceae</taxon>
        <taxon>Rubritalea</taxon>
    </lineage>
</organism>
<keyword evidence="3" id="KW-0210">Decarboxylase</keyword>
<keyword evidence="9" id="KW-1185">Reference proteome</keyword>
<dbReference type="EMBL" id="FQYR01000003">
    <property type="protein sequence ID" value="SHJ30132.1"/>
    <property type="molecule type" value="Genomic_DNA"/>
</dbReference>
<dbReference type="NCBIfam" id="NF002748">
    <property type="entry name" value="PRK02769.1"/>
    <property type="match status" value="1"/>
</dbReference>
<evidence type="ECO:0000313" key="9">
    <source>
        <dbReference type="Proteomes" id="UP000184510"/>
    </source>
</evidence>
<dbReference type="GO" id="GO:0019752">
    <property type="term" value="P:carboxylic acid metabolic process"/>
    <property type="evidence" value="ECO:0007669"/>
    <property type="project" value="InterPro"/>
</dbReference>
<evidence type="ECO:0000256" key="2">
    <source>
        <dbReference type="ARBA" id="ARBA00009533"/>
    </source>
</evidence>
<dbReference type="PANTHER" id="PTHR46101:SF2">
    <property type="entry name" value="SERINE DECARBOXYLASE"/>
    <property type="match status" value="1"/>
</dbReference>
<dbReference type="Proteomes" id="UP000184510">
    <property type="component" value="Unassembled WGS sequence"/>
</dbReference>
<evidence type="ECO:0000313" key="8">
    <source>
        <dbReference type="EMBL" id="SHJ30132.1"/>
    </source>
</evidence>
<evidence type="ECO:0000256" key="1">
    <source>
        <dbReference type="ARBA" id="ARBA00001933"/>
    </source>
</evidence>
<gene>
    <name evidence="8" type="ORF">SAMN02745181_1701</name>
</gene>